<evidence type="ECO:0000256" key="3">
    <source>
        <dbReference type="PROSITE-ProRule" id="PRU00335"/>
    </source>
</evidence>
<evidence type="ECO:0000313" key="5">
    <source>
        <dbReference type="EMBL" id="MFC5713730.1"/>
    </source>
</evidence>
<comment type="caution">
    <text evidence="5">The sequence shown here is derived from an EMBL/GenBank/DDBJ whole genome shotgun (WGS) entry which is preliminary data.</text>
</comment>
<dbReference type="Proteomes" id="UP001596142">
    <property type="component" value="Unassembled WGS sequence"/>
</dbReference>
<protein>
    <submittedName>
        <fullName evidence="5">TetR/AcrR family transcriptional regulator</fullName>
    </submittedName>
</protein>
<dbReference type="RefSeq" id="WP_157049883.1">
    <property type="nucleotide sequence ID" value="NZ_JBHSOZ010000005.1"/>
</dbReference>
<feature type="domain" description="HTH tetR-type" evidence="4">
    <location>
        <begin position="1"/>
        <end position="60"/>
    </location>
</feature>
<dbReference type="PROSITE" id="PS50977">
    <property type="entry name" value="HTH_TETR_2"/>
    <property type="match status" value="1"/>
</dbReference>
<dbReference type="InterPro" id="IPR009057">
    <property type="entry name" value="Homeodomain-like_sf"/>
</dbReference>
<feature type="DNA-binding region" description="H-T-H motif" evidence="3">
    <location>
        <begin position="23"/>
        <end position="42"/>
    </location>
</feature>
<evidence type="ECO:0000256" key="2">
    <source>
        <dbReference type="ARBA" id="ARBA00023125"/>
    </source>
</evidence>
<keyword evidence="2 3" id="KW-0238">DNA-binding</keyword>
<dbReference type="Gene3D" id="1.10.10.60">
    <property type="entry name" value="Homeodomain-like"/>
    <property type="match status" value="1"/>
</dbReference>
<dbReference type="PANTHER" id="PTHR43479">
    <property type="entry name" value="ACREF/ENVCD OPERON REPRESSOR-RELATED"/>
    <property type="match status" value="1"/>
</dbReference>
<dbReference type="InterPro" id="IPR001647">
    <property type="entry name" value="HTH_TetR"/>
</dbReference>
<name>A0ABW0YMM1_9BACI</name>
<dbReference type="InterPro" id="IPR036271">
    <property type="entry name" value="Tet_transcr_reg_TetR-rel_C_sf"/>
</dbReference>
<sequence>MRIDEIKEAARALFAEHGYNGTSLADIADQVGIKKPSLYNHFSSKKELFLVIVEDVFTSYITYVHDSLSALGESNVEDKLKQVLYSTCQFLSSHDVGVLYMRVLMFPPKELENEIKTRFLRCEGVTDDLFNNLIIEGISNKEIREGPVDTYLKAYYCLVDGVATEMFIYETSKVKEKVEASWEIFWQGITA</sequence>
<dbReference type="Pfam" id="PF00440">
    <property type="entry name" value="TetR_N"/>
    <property type="match status" value="1"/>
</dbReference>
<gene>
    <name evidence="5" type="ORF">ACFPU1_13145</name>
</gene>
<evidence type="ECO:0000313" key="6">
    <source>
        <dbReference type="Proteomes" id="UP001596142"/>
    </source>
</evidence>
<proteinExistence type="predicted"/>
<keyword evidence="1" id="KW-0678">Repressor</keyword>
<reference evidence="6" key="1">
    <citation type="journal article" date="2019" name="Int. J. Syst. Evol. Microbiol.">
        <title>The Global Catalogue of Microorganisms (GCM) 10K type strain sequencing project: providing services to taxonomists for standard genome sequencing and annotation.</title>
        <authorList>
            <consortium name="The Broad Institute Genomics Platform"/>
            <consortium name="The Broad Institute Genome Sequencing Center for Infectious Disease"/>
            <person name="Wu L."/>
            <person name="Ma J."/>
        </authorList>
    </citation>
    <scope>NUCLEOTIDE SEQUENCE [LARGE SCALE GENOMIC DNA]</scope>
    <source>
        <strain evidence="6">CECT 7184</strain>
    </source>
</reference>
<organism evidence="5 6">
    <name type="scientific">Thalassorhabdus alkalitolerans</name>
    <dbReference type="NCBI Taxonomy" id="2282697"/>
    <lineage>
        <taxon>Bacteria</taxon>
        <taxon>Bacillati</taxon>
        <taxon>Bacillota</taxon>
        <taxon>Bacilli</taxon>
        <taxon>Bacillales</taxon>
        <taxon>Bacillaceae</taxon>
        <taxon>Thalassorhabdus</taxon>
    </lineage>
</organism>
<dbReference type="SUPFAM" id="SSF46689">
    <property type="entry name" value="Homeodomain-like"/>
    <property type="match status" value="1"/>
</dbReference>
<dbReference type="SUPFAM" id="SSF48498">
    <property type="entry name" value="Tetracyclin repressor-like, C-terminal domain"/>
    <property type="match status" value="1"/>
</dbReference>
<evidence type="ECO:0000256" key="1">
    <source>
        <dbReference type="ARBA" id="ARBA00022491"/>
    </source>
</evidence>
<accession>A0ABW0YMM1</accession>
<dbReference type="EMBL" id="JBHSOZ010000005">
    <property type="protein sequence ID" value="MFC5713730.1"/>
    <property type="molecule type" value="Genomic_DNA"/>
</dbReference>
<dbReference type="PANTHER" id="PTHR43479:SF11">
    <property type="entry name" value="ACREF_ENVCD OPERON REPRESSOR-RELATED"/>
    <property type="match status" value="1"/>
</dbReference>
<evidence type="ECO:0000259" key="4">
    <source>
        <dbReference type="PROSITE" id="PS50977"/>
    </source>
</evidence>
<dbReference type="Gene3D" id="1.10.357.10">
    <property type="entry name" value="Tetracycline Repressor, domain 2"/>
    <property type="match status" value="1"/>
</dbReference>
<dbReference type="PRINTS" id="PR00455">
    <property type="entry name" value="HTHTETR"/>
</dbReference>
<keyword evidence="6" id="KW-1185">Reference proteome</keyword>
<dbReference type="InterPro" id="IPR050624">
    <property type="entry name" value="HTH-type_Tx_Regulator"/>
</dbReference>